<comment type="caution">
    <text evidence="9">The sequence shown here is derived from an EMBL/GenBank/DDBJ whole genome shotgun (WGS) entry which is preliminary data.</text>
</comment>
<feature type="active site" evidence="6">
    <location>
        <position position="103"/>
    </location>
</feature>
<keyword evidence="5" id="KW-0680">Restriction system</keyword>
<dbReference type="GO" id="GO:0032259">
    <property type="term" value="P:methylation"/>
    <property type="evidence" value="ECO:0007669"/>
    <property type="project" value="UniProtKB-KW"/>
</dbReference>
<evidence type="ECO:0000256" key="8">
    <source>
        <dbReference type="SAM" id="MobiDB-lite"/>
    </source>
</evidence>
<evidence type="ECO:0000256" key="7">
    <source>
        <dbReference type="RuleBase" id="RU000416"/>
    </source>
</evidence>
<comment type="similarity">
    <text evidence="6 7">Belongs to the class I-like SAM-binding methyltransferase superfamily. C5-methyltransferase family.</text>
</comment>
<dbReference type="EMBL" id="LJZR01000002">
    <property type="protein sequence ID" value="KPQ37200.1"/>
    <property type="molecule type" value="Genomic_DNA"/>
</dbReference>
<dbReference type="SUPFAM" id="SSF53335">
    <property type="entry name" value="S-adenosyl-L-methionine-dependent methyltransferases"/>
    <property type="match status" value="1"/>
</dbReference>
<evidence type="ECO:0000256" key="5">
    <source>
        <dbReference type="ARBA" id="ARBA00022747"/>
    </source>
</evidence>
<dbReference type="Pfam" id="PF00145">
    <property type="entry name" value="DNA_methylase"/>
    <property type="match status" value="1"/>
</dbReference>
<dbReference type="PROSITE" id="PS00095">
    <property type="entry name" value="C5_MTASE_2"/>
    <property type="match status" value="1"/>
</dbReference>
<sequence length="430" mass="48109">MRPMPNPIAKPNRQTQHLPNRRPIAIDLFAGAGGLSLGFEQAGFDIPVAIELDPVHAAVHQFNFARCNVMPCSVAAMTGQQIRQAAQISAQQPITAVIGGAPCQGFSVMGRRSPTDPRNALVQEFFRIVHELQPSYFVFENVKGLTLGHHRPVLDAIVTQIAAIGYHLVHPWQILNAGHYGIPQNRERLFLIGAKQSSRLPSYPPPVSYQVTCQEALDDLPDAERFEALLTVDATRVRRPKKLSDYAQQSRCLADQGWHYGYHRRWNEKILTNSIRTNHSQRSRDRFANTPPGTREPISHFYRLAADGLSTTLRAGTDSARGSFTSPRPIHYRYARCVTVREMARLHGFPDWFRFHSTKWHGARQVGNSVPPPLARAIAAQLLKALGHTPTAPPEMLPLGDEKWLTMVASDAAEYWGIESPIRQRDRAIA</sequence>
<protein>
    <recommendedName>
        <fullName evidence="1">DNA (cytosine-5-)-methyltransferase</fullName>
        <ecNumber evidence="1">2.1.1.37</ecNumber>
    </recommendedName>
</protein>
<evidence type="ECO:0000256" key="2">
    <source>
        <dbReference type="ARBA" id="ARBA00022603"/>
    </source>
</evidence>
<name>A0A0P8A2K9_9CYAN</name>
<dbReference type="GO" id="GO:0003886">
    <property type="term" value="F:DNA (cytosine-5-)-methyltransferase activity"/>
    <property type="evidence" value="ECO:0007669"/>
    <property type="project" value="UniProtKB-EC"/>
</dbReference>
<dbReference type="GO" id="GO:0009307">
    <property type="term" value="P:DNA restriction-modification system"/>
    <property type="evidence" value="ECO:0007669"/>
    <property type="project" value="UniProtKB-KW"/>
</dbReference>
<dbReference type="EC" id="2.1.1.37" evidence="1"/>
<dbReference type="PATRIC" id="fig|1666911.3.peg.1598"/>
<dbReference type="Gene3D" id="3.90.120.10">
    <property type="entry name" value="DNA Methylase, subunit A, domain 2"/>
    <property type="match status" value="1"/>
</dbReference>
<dbReference type="Gene3D" id="3.40.50.150">
    <property type="entry name" value="Vaccinia Virus protein VP39"/>
    <property type="match status" value="1"/>
</dbReference>
<dbReference type="AlphaFoldDB" id="A0A0P8A2K9"/>
<dbReference type="InterPro" id="IPR001525">
    <property type="entry name" value="C5_MeTfrase"/>
</dbReference>
<organism evidence="9 10">
    <name type="scientific">Phormidesmis priestleyi Ana</name>
    <dbReference type="NCBI Taxonomy" id="1666911"/>
    <lineage>
        <taxon>Bacteria</taxon>
        <taxon>Bacillati</taxon>
        <taxon>Cyanobacteriota</taxon>
        <taxon>Cyanophyceae</taxon>
        <taxon>Leptolyngbyales</taxon>
        <taxon>Leptolyngbyaceae</taxon>
        <taxon>Phormidesmis</taxon>
    </lineage>
</organism>
<evidence type="ECO:0000256" key="6">
    <source>
        <dbReference type="PROSITE-ProRule" id="PRU01016"/>
    </source>
</evidence>
<dbReference type="Proteomes" id="UP000050465">
    <property type="component" value="Unassembled WGS sequence"/>
</dbReference>
<evidence type="ECO:0000313" key="9">
    <source>
        <dbReference type="EMBL" id="KPQ37200.1"/>
    </source>
</evidence>
<evidence type="ECO:0000313" key="10">
    <source>
        <dbReference type="Proteomes" id="UP000050465"/>
    </source>
</evidence>
<reference evidence="9 10" key="1">
    <citation type="submission" date="2015-09" db="EMBL/GenBank/DDBJ databases">
        <title>Identification and resolution of microdiversity through metagenomic sequencing of parallel consortia.</title>
        <authorList>
            <person name="Nelson W.C."/>
            <person name="Romine M.F."/>
            <person name="Lindemann S.R."/>
        </authorList>
    </citation>
    <scope>NUCLEOTIDE SEQUENCE [LARGE SCALE GENOMIC DNA]</scope>
    <source>
        <strain evidence="9">Ana</strain>
    </source>
</reference>
<dbReference type="InterPro" id="IPR031303">
    <property type="entry name" value="C5_meth_CS"/>
</dbReference>
<dbReference type="PANTHER" id="PTHR10629:SF52">
    <property type="entry name" value="DNA (CYTOSINE-5)-METHYLTRANSFERASE 1"/>
    <property type="match status" value="1"/>
</dbReference>
<keyword evidence="3 6" id="KW-0808">Transferase</keyword>
<dbReference type="PANTHER" id="PTHR10629">
    <property type="entry name" value="CYTOSINE-SPECIFIC METHYLTRANSFERASE"/>
    <property type="match status" value="1"/>
</dbReference>
<dbReference type="PROSITE" id="PS51679">
    <property type="entry name" value="SAM_MT_C5"/>
    <property type="match status" value="1"/>
</dbReference>
<feature type="region of interest" description="Disordered" evidence="8">
    <location>
        <begin position="1"/>
        <end position="20"/>
    </location>
</feature>
<dbReference type="InterPro" id="IPR029063">
    <property type="entry name" value="SAM-dependent_MTases_sf"/>
</dbReference>
<proteinExistence type="inferred from homology"/>
<dbReference type="InterPro" id="IPR050390">
    <property type="entry name" value="C5-Methyltransferase"/>
</dbReference>
<keyword evidence="4 6" id="KW-0949">S-adenosyl-L-methionine</keyword>
<gene>
    <name evidence="9" type="primary">dcm</name>
    <name evidence="9" type="ORF">HLUCCA11_01865</name>
</gene>
<keyword evidence="2 6" id="KW-0489">Methyltransferase</keyword>
<accession>A0A0P8A2K9</accession>
<evidence type="ECO:0000256" key="1">
    <source>
        <dbReference type="ARBA" id="ARBA00011975"/>
    </source>
</evidence>
<dbReference type="STRING" id="1666911.HLUCCA11_01865"/>
<evidence type="ECO:0000256" key="3">
    <source>
        <dbReference type="ARBA" id="ARBA00022679"/>
    </source>
</evidence>
<evidence type="ECO:0000256" key="4">
    <source>
        <dbReference type="ARBA" id="ARBA00022691"/>
    </source>
</evidence>
<dbReference type="PRINTS" id="PR00105">
    <property type="entry name" value="C5METTRFRASE"/>
</dbReference>
<dbReference type="NCBIfam" id="TIGR00675">
    <property type="entry name" value="dcm"/>
    <property type="match status" value="1"/>
</dbReference>